<evidence type="ECO:0000256" key="1">
    <source>
        <dbReference type="SAM" id="MobiDB-lite"/>
    </source>
</evidence>
<dbReference type="Proteomes" id="UP000198406">
    <property type="component" value="Unassembled WGS sequence"/>
</dbReference>
<feature type="compositionally biased region" description="Polar residues" evidence="1">
    <location>
        <begin position="775"/>
        <end position="797"/>
    </location>
</feature>
<protein>
    <recommendedName>
        <fullName evidence="2">Poly(A) RNA polymerase mitochondrial-like central palm domain-containing protein</fullName>
    </recommendedName>
</protein>
<dbReference type="Pfam" id="PF22600">
    <property type="entry name" value="MTPAP-like_central"/>
    <property type="match status" value="1"/>
</dbReference>
<sequence>MHNQSSVNPETLERLPPSTSAPHVLKTANITENESFRNGKNEVRDWFEAMDARERSSVLAFVDESFLTALLSFASWSNSPSTTQGGTSKRIDWTATVDVNAFLDSMHGRPHDILLGSSTEDDNVEAKDEVDQSTNAADATIEEAGRELVDSNALRIPRNENSVARELALSDIKSISRVINKVCLVFPAAFRHFNAEFGDEKSPAIVMTHDDETEWQQALNTFDQVFTHFFGSGFLMNVDLSETSIDTLLLLRLEHLKKANNCVPLALIFFVRLEMAAVLSFRDEFRSSHDYTVRLRKPLSRLLSSTTMLASNTQVDSCLGPFLSAFCIPSDDSSIDITSLWLTPLNYLSYVERNNMNYDWVALDNAIGLSLNQIGAPNSVDDGICIRSESTDAELKEPLEVQNATSDTLDNLSIHLKKKRKSRKRKGGKKSSHSEKHSIETVDVEPERGMKEVVIAAAEMPPRNSESLVIKPNLPPHVVADDIIEQSLERKTAEVPLHLNHSISVSSEDSDHSLSAKDDLGGKDTSAASKVPVPIASPESHLLHAARNAEVEEDDEDAWERVEVRGRGNRRKGSDQQMLPVKNRPHNGGPDGTSGLKKAKGARSVASRKKVANRKVAKDIISSVLDKVADEVQVKKAISSKQADNPWKVTNNVPSTRIEPKVLSHAPSAKMTPPREKTMRDVLLGPQESTYSGKQPPIVQNTSSPKKDQVGRTKITPNKVDKDISTTALADQNTAPTYQETVSAVSTPSNVATKQDRNSSEERVSKSDSSSVDETNGTPLSNGRQSTQPKPGTSSDSPPLPTLLNPDNANSTTSSVASSLEIPSGCHRHHAGTGDVNDVGYHLLDVCDQLSRDMCLFMSRRALALGARRRERGAILYALQDVLSKIWPNSCHVEMYGSCATQLDLPSSDLDVVIMGLDRTQNMMIHAAPPMPETPSSPSLHKIRPVKASTNETSGTSNLKPQAPAKQHQVPPYPSFIPLPIQSNADRVLRLAAELELQPWAVQVNAIPTASVPVVKVLCDPSRLVGGTISGDWMAHHQHLATDAAAAAGQSLKDGIKDKDSRSKQQLHSPPQPLLSWRGSDVMNGLLKLDITFEGPEHGGIGSTQFSARVVNDACLQANVAPDATPLVQVVMVLKELLVQRKLNEPYSGGLSSYALLLLVVALLREREVIRKEIERVELQRKAMAQGDATVVFTNTGAVGRSEGVMPGASIAECWTHVEAGQQAMKSAENRSGKVKTNASLGSQVPKLSTNSLKNKAGIATETIGSTTTGLSSWASVAKKVPQHSSPRQLESAGKKAAGDTAAAIREAPSKEKAKATFADAVSKTAAPTVTTKINGVDSNSKQNGSHSVPNFAQSSQQDDKRTRTLASTNGADTSVRSNSKDDESKFKKHSKSEAVSVDPSIIQGSYFAQGFNDIVEVLCSGETTAGKLLMHFLLYYGQHFDAQSTAIDISGKHERPYSNHVFPYAHISPYIQRRAHGTIDPVTGMLTVDPIVIFDPLEGAENTNVARRCFAWLSVRWIFAQSYNTLSSAVERSASPSTPGAKHTAETRGDPSDSKPRASSTVTSDVSNDTTDPQSPLLRCLLSF</sequence>
<feature type="region of interest" description="Disordered" evidence="1">
    <location>
        <begin position="563"/>
        <end position="610"/>
    </location>
</feature>
<dbReference type="Gene3D" id="3.30.460.10">
    <property type="entry name" value="Beta Polymerase, domain 2"/>
    <property type="match status" value="1"/>
</dbReference>
<feature type="compositionally biased region" description="Basic and acidic residues" evidence="1">
    <location>
        <begin position="509"/>
        <end position="522"/>
    </location>
</feature>
<dbReference type="GO" id="GO:0031499">
    <property type="term" value="C:TRAMP complex"/>
    <property type="evidence" value="ECO:0007669"/>
    <property type="project" value="TreeGrafter"/>
</dbReference>
<dbReference type="PANTHER" id="PTHR23092">
    <property type="entry name" value="POLY(A) RNA POLYMERASE"/>
    <property type="match status" value="1"/>
</dbReference>
<gene>
    <name evidence="3" type="ORF">FisN_11Hh093</name>
</gene>
<feature type="compositionally biased region" description="Polar residues" evidence="1">
    <location>
        <begin position="1333"/>
        <end position="1357"/>
    </location>
</feature>
<feature type="compositionally biased region" description="Polar residues" evidence="1">
    <location>
        <begin position="639"/>
        <end position="655"/>
    </location>
</feature>
<accession>A0A1Z5JKZ4</accession>
<feature type="compositionally biased region" description="Polar residues" evidence="1">
    <location>
        <begin position="687"/>
        <end position="704"/>
    </location>
</feature>
<feature type="compositionally biased region" description="Basic and acidic residues" evidence="1">
    <location>
        <begin position="432"/>
        <end position="446"/>
    </location>
</feature>
<feature type="compositionally biased region" description="Basic and acidic residues" evidence="1">
    <location>
        <begin position="1544"/>
        <end position="1557"/>
    </location>
</feature>
<dbReference type="GO" id="GO:0005730">
    <property type="term" value="C:nucleolus"/>
    <property type="evidence" value="ECO:0007669"/>
    <property type="project" value="TreeGrafter"/>
</dbReference>
<dbReference type="GO" id="GO:0003729">
    <property type="term" value="F:mRNA binding"/>
    <property type="evidence" value="ECO:0007669"/>
    <property type="project" value="TreeGrafter"/>
</dbReference>
<feature type="region of interest" description="Disordered" evidence="1">
    <location>
        <begin position="1055"/>
        <end position="1076"/>
    </location>
</feature>
<dbReference type="InParanoid" id="A0A1Z5JKZ4"/>
<dbReference type="SUPFAM" id="SSF81301">
    <property type="entry name" value="Nucleotidyltransferase"/>
    <property type="match status" value="1"/>
</dbReference>
<dbReference type="Gene3D" id="1.10.1410.10">
    <property type="match status" value="2"/>
</dbReference>
<evidence type="ECO:0000313" key="4">
    <source>
        <dbReference type="Proteomes" id="UP000198406"/>
    </source>
</evidence>
<feature type="compositionally biased region" description="Low complexity" evidence="1">
    <location>
        <begin position="1560"/>
        <end position="1573"/>
    </location>
</feature>
<feature type="compositionally biased region" description="Polar residues" evidence="1">
    <location>
        <begin position="725"/>
        <end position="753"/>
    </location>
</feature>
<feature type="compositionally biased region" description="Basic and acidic residues" evidence="1">
    <location>
        <begin position="754"/>
        <end position="766"/>
    </location>
</feature>
<feature type="region of interest" description="Disordered" evidence="1">
    <location>
        <begin position="1"/>
        <end position="22"/>
    </location>
</feature>
<dbReference type="GO" id="GO:0043634">
    <property type="term" value="P:polyadenylation-dependent ncRNA catabolic process"/>
    <property type="evidence" value="ECO:0007669"/>
    <property type="project" value="TreeGrafter"/>
</dbReference>
<dbReference type="InterPro" id="IPR043519">
    <property type="entry name" value="NT_sf"/>
</dbReference>
<feature type="region of interest" description="Disordered" evidence="1">
    <location>
        <begin position="637"/>
        <end position="816"/>
    </location>
</feature>
<dbReference type="InterPro" id="IPR045862">
    <property type="entry name" value="Trf4-like"/>
</dbReference>
<feature type="domain" description="Poly(A) RNA polymerase mitochondrial-like central palm" evidence="2">
    <location>
        <begin position="870"/>
        <end position="1021"/>
    </location>
</feature>
<feature type="region of interest" description="Disordered" evidence="1">
    <location>
        <begin position="1278"/>
        <end position="1319"/>
    </location>
</feature>
<feature type="region of interest" description="Disordered" evidence="1">
    <location>
        <begin position="503"/>
        <end position="534"/>
    </location>
</feature>
<organism evidence="3 4">
    <name type="scientific">Fistulifera solaris</name>
    <name type="common">Oleaginous diatom</name>
    <dbReference type="NCBI Taxonomy" id="1519565"/>
    <lineage>
        <taxon>Eukaryota</taxon>
        <taxon>Sar</taxon>
        <taxon>Stramenopiles</taxon>
        <taxon>Ochrophyta</taxon>
        <taxon>Bacillariophyta</taxon>
        <taxon>Bacillariophyceae</taxon>
        <taxon>Bacillariophycidae</taxon>
        <taxon>Naviculales</taxon>
        <taxon>Naviculaceae</taxon>
        <taxon>Fistulifera</taxon>
    </lineage>
</organism>
<dbReference type="OrthoDB" id="273917at2759"/>
<proteinExistence type="predicted"/>
<feature type="region of interest" description="Disordered" evidence="1">
    <location>
        <begin position="1333"/>
        <end position="1394"/>
    </location>
</feature>
<feature type="region of interest" description="Disordered" evidence="1">
    <location>
        <begin position="1531"/>
        <end position="1576"/>
    </location>
</feature>
<dbReference type="GO" id="GO:1990817">
    <property type="term" value="F:poly(A) RNA polymerase activity"/>
    <property type="evidence" value="ECO:0007669"/>
    <property type="project" value="InterPro"/>
</dbReference>
<dbReference type="PANTHER" id="PTHR23092:SF15">
    <property type="entry name" value="INACTIVE NON-CANONICAL POLY(A) RNA POLYMERASE PROTEIN TRF4-2-RELATED"/>
    <property type="match status" value="1"/>
</dbReference>
<dbReference type="InterPro" id="IPR054708">
    <property type="entry name" value="MTPAP-like_central"/>
</dbReference>
<feature type="region of interest" description="Disordered" evidence="1">
    <location>
        <begin position="947"/>
        <end position="975"/>
    </location>
</feature>
<comment type="caution">
    <text evidence="3">The sequence shown here is derived from an EMBL/GenBank/DDBJ whole genome shotgun (WGS) entry which is preliminary data.</text>
</comment>
<feature type="compositionally biased region" description="Basic residues" evidence="1">
    <location>
        <begin position="597"/>
        <end position="610"/>
    </location>
</feature>
<dbReference type="SUPFAM" id="SSF81631">
    <property type="entry name" value="PAP/OAS1 substrate-binding domain"/>
    <property type="match status" value="1"/>
</dbReference>
<keyword evidence="4" id="KW-1185">Reference proteome</keyword>
<dbReference type="GO" id="GO:0031123">
    <property type="term" value="P:RNA 3'-end processing"/>
    <property type="evidence" value="ECO:0007669"/>
    <property type="project" value="TreeGrafter"/>
</dbReference>
<reference evidence="3 4" key="1">
    <citation type="journal article" date="2015" name="Plant Cell">
        <title>Oil accumulation by the oleaginous diatom Fistulifera solaris as revealed by the genome and transcriptome.</title>
        <authorList>
            <person name="Tanaka T."/>
            <person name="Maeda Y."/>
            <person name="Veluchamy A."/>
            <person name="Tanaka M."/>
            <person name="Abida H."/>
            <person name="Marechal E."/>
            <person name="Bowler C."/>
            <person name="Muto M."/>
            <person name="Sunaga Y."/>
            <person name="Tanaka M."/>
            <person name="Yoshino T."/>
            <person name="Taniguchi T."/>
            <person name="Fukuda Y."/>
            <person name="Nemoto M."/>
            <person name="Matsumoto M."/>
            <person name="Wong P.S."/>
            <person name="Aburatani S."/>
            <person name="Fujibuchi W."/>
        </authorList>
    </citation>
    <scope>NUCLEOTIDE SEQUENCE [LARGE SCALE GENOMIC DNA]</scope>
    <source>
        <strain evidence="3 4">JPCC DA0580</strain>
    </source>
</reference>
<evidence type="ECO:0000313" key="3">
    <source>
        <dbReference type="EMBL" id="GAX14448.1"/>
    </source>
</evidence>
<feature type="compositionally biased region" description="Basic residues" evidence="1">
    <location>
        <begin position="415"/>
        <end position="431"/>
    </location>
</feature>
<feature type="compositionally biased region" description="Polar residues" evidence="1">
    <location>
        <begin position="1365"/>
        <end position="1378"/>
    </location>
</feature>
<feature type="region of interest" description="Disordered" evidence="1">
    <location>
        <begin position="412"/>
        <end position="446"/>
    </location>
</feature>
<feature type="compositionally biased region" description="Polar residues" evidence="1">
    <location>
        <begin position="948"/>
        <end position="960"/>
    </location>
</feature>
<name>A0A1Z5JKZ4_FISSO</name>
<evidence type="ECO:0000259" key="2">
    <source>
        <dbReference type="Pfam" id="PF22600"/>
    </source>
</evidence>
<dbReference type="EMBL" id="BDSP01000080">
    <property type="protein sequence ID" value="GAX14448.1"/>
    <property type="molecule type" value="Genomic_DNA"/>
</dbReference>